<dbReference type="PANTHER" id="PTHR10173:SF52">
    <property type="entry name" value="METHIONINE-R-SULFOXIDE REDUCTASE B1"/>
    <property type="match status" value="1"/>
</dbReference>
<protein>
    <recommendedName>
        <fullName evidence="9 10">Multifunctional fusion protein</fullName>
    </recommendedName>
    <domain>
        <recommendedName>
            <fullName evidence="10">Peptide methionine sulfoxide reductase MsrA</fullName>
            <shortName evidence="10">Protein-methionine-S-oxide reductase</shortName>
            <ecNumber evidence="10">1.8.4.11</ecNumber>
        </recommendedName>
        <alternativeName>
            <fullName evidence="10">Peptide-methionine (S)-S-oxide reductase</fullName>
            <shortName evidence="10">Peptide Met(O) reductase</shortName>
        </alternativeName>
    </domain>
    <domain>
        <recommendedName>
            <fullName evidence="9">Peptide methionine sulfoxide reductase MsrB</fullName>
            <ecNumber evidence="9">1.8.4.12</ecNumber>
        </recommendedName>
        <alternativeName>
            <fullName evidence="9">Peptide-methionine (R)-S-oxide reductase</fullName>
        </alternativeName>
    </domain>
</protein>
<feature type="active site" description="Nucleophile" evidence="9">
    <location>
        <position position="318"/>
    </location>
</feature>
<dbReference type="FunFam" id="2.170.150.20:FF:000003">
    <property type="entry name" value="Peptide methionine sulfoxide reductase MsrB"/>
    <property type="match status" value="1"/>
</dbReference>
<organism evidence="13 14">
    <name type="scientific">Candidatus Caccoplasma merdipullorum</name>
    <dbReference type="NCBI Taxonomy" id="2840718"/>
    <lineage>
        <taxon>Bacteria</taxon>
        <taxon>Pseudomonadati</taxon>
        <taxon>Bacteroidota</taxon>
        <taxon>Bacteroidia</taxon>
        <taxon>Bacteroidales</taxon>
        <taxon>Bacteroidaceae</taxon>
        <taxon>Bacteroidaceae incertae sedis</taxon>
        <taxon>Candidatus Caccoplasma</taxon>
    </lineage>
</organism>
<dbReference type="Proteomes" id="UP000823636">
    <property type="component" value="Unassembled WGS sequence"/>
</dbReference>
<dbReference type="HAMAP" id="MF_01400">
    <property type="entry name" value="MsrB"/>
    <property type="match status" value="1"/>
</dbReference>
<evidence type="ECO:0000256" key="2">
    <source>
        <dbReference type="ARBA" id="ARBA00011017"/>
    </source>
</evidence>
<dbReference type="Gene3D" id="2.170.150.20">
    <property type="entry name" value="Peptide methionine sulfoxide reductase"/>
    <property type="match status" value="1"/>
</dbReference>
<accession>A0A9D9H3Z7</accession>
<dbReference type="InterPro" id="IPR028427">
    <property type="entry name" value="Met_Sox_Rdtase_MsrB"/>
</dbReference>
<proteinExistence type="inferred from homology"/>
<evidence type="ECO:0000259" key="12">
    <source>
        <dbReference type="PROSITE" id="PS51790"/>
    </source>
</evidence>
<comment type="similarity">
    <text evidence="2">In the N-terminal section; belongs to the MsrA Met sulfoxide reductase family.</text>
</comment>
<dbReference type="SUPFAM" id="SSF51316">
    <property type="entry name" value="Mss4-like"/>
    <property type="match status" value="1"/>
</dbReference>
<dbReference type="Gene3D" id="3.30.1060.10">
    <property type="entry name" value="Peptide methionine sulphoxide reductase MsrA"/>
    <property type="match status" value="1"/>
</dbReference>
<dbReference type="PANTHER" id="PTHR10173">
    <property type="entry name" value="METHIONINE SULFOXIDE REDUCTASE"/>
    <property type="match status" value="1"/>
</dbReference>
<dbReference type="Pfam" id="PF01625">
    <property type="entry name" value="PMSR"/>
    <property type="match status" value="1"/>
</dbReference>
<dbReference type="PROSITE" id="PS51257">
    <property type="entry name" value="PROKAR_LIPOPROTEIN"/>
    <property type="match status" value="1"/>
</dbReference>
<evidence type="ECO:0000256" key="6">
    <source>
        <dbReference type="ARBA" id="ARBA00047806"/>
    </source>
</evidence>
<evidence type="ECO:0000256" key="10">
    <source>
        <dbReference type="HAMAP-Rule" id="MF_01401"/>
    </source>
</evidence>
<dbReference type="InterPro" id="IPR002569">
    <property type="entry name" value="Met_Sox_Rdtase_MsrA_dom"/>
</dbReference>
<evidence type="ECO:0000256" key="11">
    <source>
        <dbReference type="SAM" id="SignalP"/>
    </source>
</evidence>
<evidence type="ECO:0000256" key="5">
    <source>
        <dbReference type="ARBA" id="ARBA00024679"/>
    </source>
</evidence>
<feature type="domain" description="MsrB" evidence="12">
    <location>
        <begin position="206"/>
        <end position="329"/>
    </location>
</feature>
<evidence type="ECO:0000256" key="8">
    <source>
        <dbReference type="ARBA" id="ARBA00048782"/>
    </source>
</evidence>
<evidence type="ECO:0000313" key="13">
    <source>
        <dbReference type="EMBL" id="MBO8438290.1"/>
    </source>
</evidence>
<gene>
    <name evidence="9 13" type="primary">msrB</name>
    <name evidence="10" type="synonym">msrA</name>
    <name evidence="13" type="ORF">IAC54_05260</name>
</gene>
<comment type="caution">
    <text evidence="9">Lacks conserved residue(s) required for the propagation of feature annotation.</text>
</comment>
<keyword evidence="3 9" id="KW-0560">Oxidoreductase</keyword>
<reference evidence="13" key="2">
    <citation type="journal article" date="2021" name="PeerJ">
        <title>Extensive microbial diversity within the chicken gut microbiome revealed by metagenomics and culture.</title>
        <authorList>
            <person name="Gilroy R."/>
            <person name="Ravi A."/>
            <person name="Getino M."/>
            <person name="Pursley I."/>
            <person name="Horton D.L."/>
            <person name="Alikhan N.F."/>
            <person name="Baker D."/>
            <person name="Gharbi K."/>
            <person name="Hall N."/>
            <person name="Watson M."/>
            <person name="Adriaenssens E.M."/>
            <person name="Foster-Nyarko E."/>
            <person name="Jarju S."/>
            <person name="Secka A."/>
            <person name="Antonio M."/>
            <person name="Oren A."/>
            <person name="Chaudhuri R.R."/>
            <person name="La Ragione R."/>
            <person name="Hildebrand F."/>
            <person name="Pallen M.J."/>
        </authorList>
    </citation>
    <scope>NUCLEOTIDE SEQUENCE</scope>
    <source>
        <strain evidence="13">G3-4614</strain>
    </source>
</reference>
<dbReference type="GO" id="GO:0008113">
    <property type="term" value="F:peptide-methionine (S)-S-oxide reductase activity"/>
    <property type="evidence" value="ECO:0007669"/>
    <property type="project" value="UniProtKB-UniRule"/>
</dbReference>
<evidence type="ECO:0000256" key="7">
    <source>
        <dbReference type="ARBA" id="ARBA00048488"/>
    </source>
</evidence>
<evidence type="ECO:0000256" key="3">
    <source>
        <dbReference type="ARBA" id="ARBA00023002"/>
    </source>
</evidence>
<feature type="active site" evidence="10">
    <location>
        <position position="44"/>
    </location>
</feature>
<dbReference type="NCBIfam" id="TIGR00401">
    <property type="entry name" value="msrA"/>
    <property type="match status" value="1"/>
</dbReference>
<dbReference type="EMBL" id="JADIMW010000058">
    <property type="protein sequence ID" value="MBO8438290.1"/>
    <property type="molecule type" value="Genomic_DNA"/>
</dbReference>
<comment type="function">
    <text evidence="5 10">Has an important function as a repair enzyme for proteins that have been inactivated by oxidation. Catalyzes the reversible oxidation-reduction of methionine sulfoxide in proteins to methionine.</text>
</comment>
<evidence type="ECO:0000256" key="1">
    <source>
        <dbReference type="ARBA" id="ARBA00008076"/>
    </source>
</evidence>
<dbReference type="GO" id="GO:0005737">
    <property type="term" value="C:cytoplasm"/>
    <property type="evidence" value="ECO:0007669"/>
    <property type="project" value="TreeGrafter"/>
</dbReference>
<feature type="signal peptide" evidence="11">
    <location>
        <begin position="1"/>
        <end position="19"/>
    </location>
</feature>
<dbReference type="AlphaFoldDB" id="A0A9D9H3Z7"/>
<comment type="catalytic activity">
    <reaction evidence="7 9">
        <text>L-methionyl-[protein] + [thioredoxin]-disulfide + H2O = L-methionyl-(R)-S-oxide-[protein] + [thioredoxin]-dithiol</text>
        <dbReference type="Rhea" id="RHEA:24164"/>
        <dbReference type="Rhea" id="RHEA-COMP:10698"/>
        <dbReference type="Rhea" id="RHEA-COMP:10700"/>
        <dbReference type="Rhea" id="RHEA-COMP:12313"/>
        <dbReference type="Rhea" id="RHEA-COMP:12314"/>
        <dbReference type="ChEBI" id="CHEBI:15377"/>
        <dbReference type="ChEBI" id="CHEBI:16044"/>
        <dbReference type="ChEBI" id="CHEBI:29950"/>
        <dbReference type="ChEBI" id="CHEBI:45764"/>
        <dbReference type="ChEBI" id="CHEBI:50058"/>
        <dbReference type="EC" id="1.8.4.12"/>
    </reaction>
</comment>
<dbReference type="InterPro" id="IPR011057">
    <property type="entry name" value="Mss4-like_sf"/>
</dbReference>
<dbReference type="NCBIfam" id="TIGR00357">
    <property type="entry name" value="peptide-methionine (R)-S-oxide reductase MsrB"/>
    <property type="match status" value="1"/>
</dbReference>
<comment type="similarity">
    <text evidence="9">Belongs to the MsrB Met sulfoxide reductase family.</text>
</comment>
<dbReference type="InterPro" id="IPR036509">
    <property type="entry name" value="Met_Sox_Rdtase_MsrA_sf"/>
</dbReference>
<keyword evidence="4" id="KW-0511">Multifunctional enzyme</keyword>
<dbReference type="SUPFAM" id="SSF55068">
    <property type="entry name" value="Peptide methionine sulfoxide reductase"/>
    <property type="match status" value="1"/>
</dbReference>
<comment type="catalytic activity">
    <reaction evidence="8 10">
        <text>[thioredoxin]-disulfide + L-methionine + H2O = L-methionine (S)-S-oxide + [thioredoxin]-dithiol</text>
        <dbReference type="Rhea" id="RHEA:19993"/>
        <dbReference type="Rhea" id="RHEA-COMP:10698"/>
        <dbReference type="Rhea" id="RHEA-COMP:10700"/>
        <dbReference type="ChEBI" id="CHEBI:15377"/>
        <dbReference type="ChEBI" id="CHEBI:29950"/>
        <dbReference type="ChEBI" id="CHEBI:50058"/>
        <dbReference type="ChEBI" id="CHEBI:57844"/>
        <dbReference type="ChEBI" id="CHEBI:58772"/>
        <dbReference type="EC" id="1.8.4.11"/>
    </reaction>
</comment>
<reference evidence="13" key="1">
    <citation type="submission" date="2020-10" db="EMBL/GenBank/DDBJ databases">
        <authorList>
            <person name="Gilroy R."/>
        </authorList>
    </citation>
    <scope>NUCLEOTIDE SEQUENCE</scope>
    <source>
        <strain evidence="13">G3-4614</strain>
    </source>
</reference>
<dbReference type="HAMAP" id="MF_01401">
    <property type="entry name" value="MsrA"/>
    <property type="match status" value="1"/>
</dbReference>
<comment type="similarity">
    <text evidence="10">Belongs to the MsrA Met sulfoxide reductase family.</text>
</comment>
<comment type="caution">
    <text evidence="13">The sequence shown here is derived from an EMBL/GenBank/DDBJ whole genome shotgun (WGS) entry which is preliminary data.</text>
</comment>
<evidence type="ECO:0000313" key="14">
    <source>
        <dbReference type="Proteomes" id="UP000823636"/>
    </source>
</evidence>
<dbReference type="PROSITE" id="PS51790">
    <property type="entry name" value="MSRB"/>
    <property type="match status" value="1"/>
</dbReference>
<sequence>MKKSIYIIFMIQTILTGCAATPQDVRVGETEKQRADTIYLAGGCFWGTQRLFSLVPGVMETEAGYANSTVPYPTYKDVCSGKTGAAECVKVVYNPYEVTLPYLLRLYFKSVDPTTLNRQGNDVGTQYRTGIYYSKEEDKPVIERQLSILQDKNKNKIVIESGEIRNFYPAEEYHQEYLEKNPGGYCHVSPQLFVEARRPQYSKPEKSELESRLTPLQYGVTQQNKTELPYSNEYWNEKRRGIYVDITTGEPLFISTDKFDSGCGWPSFTKPISESLIKELPDTSHGMQRVEVRSKNGDAHLGHVFEDGPKDRGGLRYCINSAALRFIPEKDMAKEGYAAYLELLGNE</sequence>
<dbReference type="InterPro" id="IPR002579">
    <property type="entry name" value="Met_Sox_Rdtase_MsrB_dom"/>
</dbReference>
<dbReference type="EC" id="1.8.4.12" evidence="9"/>
<comment type="similarity">
    <text evidence="1">In the C-terminal section; belongs to the MsrB Met sulfoxide reductase family.</text>
</comment>
<evidence type="ECO:0000256" key="9">
    <source>
        <dbReference type="HAMAP-Rule" id="MF_01400"/>
    </source>
</evidence>
<dbReference type="GO" id="GO:0006979">
    <property type="term" value="P:response to oxidative stress"/>
    <property type="evidence" value="ECO:0007669"/>
    <property type="project" value="InterPro"/>
</dbReference>
<dbReference type="EC" id="1.8.4.11" evidence="10"/>
<name>A0A9D9H3Z7_9BACT</name>
<feature type="chain" id="PRO_5038363738" description="Multifunctional fusion protein" evidence="11">
    <location>
        <begin position="20"/>
        <end position="347"/>
    </location>
</feature>
<keyword evidence="11" id="KW-0732">Signal</keyword>
<dbReference type="GO" id="GO:0033743">
    <property type="term" value="F:peptide-methionine (R)-S-oxide reductase activity"/>
    <property type="evidence" value="ECO:0007669"/>
    <property type="project" value="UniProtKB-UniRule"/>
</dbReference>
<evidence type="ECO:0000256" key="4">
    <source>
        <dbReference type="ARBA" id="ARBA00023268"/>
    </source>
</evidence>
<dbReference type="Pfam" id="PF01641">
    <property type="entry name" value="SelR"/>
    <property type="match status" value="1"/>
</dbReference>
<comment type="catalytic activity">
    <reaction evidence="6 10">
        <text>L-methionyl-[protein] + [thioredoxin]-disulfide + H2O = L-methionyl-(S)-S-oxide-[protein] + [thioredoxin]-dithiol</text>
        <dbReference type="Rhea" id="RHEA:14217"/>
        <dbReference type="Rhea" id="RHEA-COMP:10698"/>
        <dbReference type="Rhea" id="RHEA-COMP:10700"/>
        <dbReference type="Rhea" id="RHEA-COMP:12313"/>
        <dbReference type="Rhea" id="RHEA-COMP:12315"/>
        <dbReference type="ChEBI" id="CHEBI:15377"/>
        <dbReference type="ChEBI" id="CHEBI:16044"/>
        <dbReference type="ChEBI" id="CHEBI:29950"/>
        <dbReference type="ChEBI" id="CHEBI:44120"/>
        <dbReference type="ChEBI" id="CHEBI:50058"/>
        <dbReference type="EC" id="1.8.4.11"/>
    </reaction>
</comment>
<dbReference type="GO" id="GO:0030091">
    <property type="term" value="P:protein repair"/>
    <property type="evidence" value="ECO:0007669"/>
    <property type="project" value="InterPro"/>
</dbReference>